<gene>
    <name evidence="2" type="primary">276</name>
    <name evidence="1" type="synonym">1</name>
    <name evidence="1" type="ORF">SEA_BLUEEYEDBEAUTY_1</name>
    <name evidence="2" type="ORF">SEA_BLUEEYEDBEAUTY_276</name>
</gene>
<organism evidence="2 3">
    <name type="scientific">Streptomyces phage Blueeyedbeauty</name>
    <dbReference type="NCBI Taxonomy" id="2250336"/>
    <lineage>
        <taxon>Viruses</taxon>
        <taxon>Duplodnaviria</taxon>
        <taxon>Heunggongvirae</taxon>
        <taxon>Uroviricota</taxon>
        <taxon>Caudoviricetes</taxon>
        <taxon>Stanwilliamsviridae</taxon>
        <taxon>Loccivirinae</taxon>
        <taxon>Annadreamyvirus</taxon>
        <taxon>Annadreamyvirus blueeyedbeauty</taxon>
    </lineage>
</organism>
<evidence type="ECO:0000313" key="1">
    <source>
        <dbReference type="EMBL" id="AXH49149.1"/>
    </source>
</evidence>
<name>A0A345L281_9CAUD</name>
<evidence type="ECO:0000313" key="2">
    <source>
        <dbReference type="EMBL" id="AXH49383.1"/>
    </source>
</evidence>
<sequence length="97" mass="10869">MNLAYQYIDRPNSKSGTVYGAYLLYMGTDTVVVPAMGRDIHKLWAYVGNGNMGIGKERLTHFLQLPAFTLNPAQYNTTVTQYVMSKDKPFNMPSVKG</sequence>
<dbReference type="RefSeq" id="YP_009839437.1">
    <property type="nucleotide sequence ID" value="NC_048720.1"/>
</dbReference>
<dbReference type="KEGG" id="vg:55600066"/>
<dbReference type="EMBL" id="MH536814">
    <property type="protein sequence ID" value="AXH49383.1"/>
    <property type="molecule type" value="Genomic_DNA"/>
</dbReference>
<accession>A0A345L281</accession>
<dbReference type="EMBL" id="MH536814">
    <property type="protein sequence ID" value="AXH49149.1"/>
    <property type="molecule type" value="Genomic_DNA"/>
</dbReference>
<evidence type="ECO:0000313" key="3">
    <source>
        <dbReference type="Proteomes" id="UP000258408"/>
    </source>
</evidence>
<keyword evidence="3" id="KW-1185">Reference proteome</keyword>
<reference evidence="2 3" key="1">
    <citation type="submission" date="2018-06" db="EMBL/GenBank/DDBJ databases">
        <authorList>
            <person name="Luttrell C.E."/>
            <person name="Myers K.N."/>
            <person name="Simpson A.N."/>
            <person name="Sulollari A."/>
            <person name="Suri N."/>
            <person name="Nayek S."/>
            <person name="Bhuiyan S."/>
            <person name="Smith B.R."/>
            <person name="Hughes L.E."/>
            <person name="Garlena R.A."/>
            <person name="Russell D.A."/>
            <person name="Pope W.H."/>
            <person name="Jacobs-Sera D."/>
            <person name="Hatfull G.F."/>
        </authorList>
    </citation>
    <scope>NUCLEOTIDE SEQUENCE [LARGE SCALE GENOMIC DNA]</scope>
</reference>
<proteinExistence type="predicted"/>
<protein>
    <submittedName>
        <fullName evidence="2">Uncharacterized protein</fullName>
    </submittedName>
</protein>
<dbReference type="GeneID" id="55600066"/>
<dbReference type="Proteomes" id="UP000258408">
    <property type="component" value="Segment"/>
</dbReference>